<evidence type="ECO:0000256" key="13">
    <source>
        <dbReference type="ARBA" id="ARBA00049723"/>
    </source>
</evidence>
<evidence type="ECO:0000256" key="8">
    <source>
        <dbReference type="ARBA" id="ARBA00023166"/>
    </source>
</evidence>
<proteinExistence type="inferred from homology"/>
<evidence type="ECO:0000259" key="17">
    <source>
        <dbReference type="Pfam" id="PF00732"/>
    </source>
</evidence>
<gene>
    <name evidence="19" type="ORF">RM641_08140</name>
</gene>
<evidence type="ECO:0000256" key="4">
    <source>
        <dbReference type="ARBA" id="ARBA00022630"/>
    </source>
</evidence>
<dbReference type="RefSeq" id="WP_311680257.1">
    <property type="nucleotide sequence ID" value="NZ_JAVREU010000002.1"/>
</dbReference>
<evidence type="ECO:0000256" key="2">
    <source>
        <dbReference type="ARBA" id="ARBA00010790"/>
    </source>
</evidence>
<evidence type="ECO:0000256" key="3">
    <source>
        <dbReference type="ARBA" id="ARBA00022548"/>
    </source>
</evidence>
<evidence type="ECO:0000256" key="7">
    <source>
        <dbReference type="ARBA" id="ARBA00023098"/>
    </source>
</evidence>
<dbReference type="Pfam" id="PF13450">
    <property type="entry name" value="NAD_binding_8"/>
    <property type="match status" value="1"/>
</dbReference>
<dbReference type="EC" id="1.1.3.6" evidence="13"/>
<dbReference type="SUPFAM" id="SSF51905">
    <property type="entry name" value="FAD/NAD(P)-binding domain"/>
    <property type="match status" value="1"/>
</dbReference>
<evidence type="ECO:0000256" key="6">
    <source>
        <dbReference type="ARBA" id="ARBA00023002"/>
    </source>
</evidence>
<keyword evidence="9" id="KW-0753">Steroid metabolism</keyword>
<name>A0ABU2P6X6_9ACTN</name>
<comment type="similarity">
    <text evidence="2">Belongs to the GMC oxidoreductase family.</text>
</comment>
<comment type="caution">
    <text evidence="19">The sequence shown here is derived from an EMBL/GenBank/DDBJ whole genome shotgun (WGS) entry which is preliminary data.</text>
</comment>
<comment type="pathway">
    <text evidence="12">Steroid metabolism; cholesterol degradation.</text>
</comment>
<feature type="domain" description="Glucose-methanol-choline oxidoreductase N-terminal" evidence="17">
    <location>
        <begin position="199"/>
        <end position="287"/>
    </location>
</feature>
<keyword evidence="5" id="KW-0274">FAD</keyword>
<dbReference type="EMBL" id="JAVREU010000002">
    <property type="protein sequence ID" value="MDT0387394.1"/>
    <property type="molecule type" value="Genomic_DNA"/>
</dbReference>
<dbReference type="InterPro" id="IPR036188">
    <property type="entry name" value="FAD/NAD-bd_sf"/>
</dbReference>
<evidence type="ECO:0000256" key="9">
    <source>
        <dbReference type="ARBA" id="ARBA00023221"/>
    </source>
</evidence>
<keyword evidence="3" id="KW-0153">Cholesterol metabolism</keyword>
<dbReference type="InterPro" id="IPR007867">
    <property type="entry name" value="GMC_OxRtase_C"/>
</dbReference>
<organism evidence="19 20">
    <name type="scientific">Streptomyces dubilierae</name>
    <dbReference type="NCBI Taxonomy" id="3075533"/>
    <lineage>
        <taxon>Bacteria</taxon>
        <taxon>Bacillati</taxon>
        <taxon>Actinomycetota</taxon>
        <taxon>Actinomycetes</taxon>
        <taxon>Kitasatosporales</taxon>
        <taxon>Streptomycetaceae</taxon>
        <taxon>Streptomyces</taxon>
    </lineage>
</organism>
<dbReference type="Pfam" id="PF05199">
    <property type="entry name" value="GMC_oxred_C"/>
    <property type="match status" value="1"/>
</dbReference>
<accession>A0ABU2P6X6</accession>
<evidence type="ECO:0000313" key="19">
    <source>
        <dbReference type="EMBL" id="MDT0387394.1"/>
    </source>
</evidence>
<evidence type="ECO:0000256" key="16">
    <source>
        <dbReference type="SAM" id="MobiDB-lite"/>
    </source>
</evidence>
<evidence type="ECO:0000259" key="18">
    <source>
        <dbReference type="Pfam" id="PF05199"/>
    </source>
</evidence>
<keyword evidence="10" id="KW-0413">Isomerase</keyword>
<evidence type="ECO:0000313" key="20">
    <source>
        <dbReference type="Proteomes" id="UP001183586"/>
    </source>
</evidence>
<feature type="domain" description="Glucose-methanol-choline oxidoreductase C-terminal" evidence="18">
    <location>
        <begin position="482"/>
        <end position="536"/>
    </location>
</feature>
<reference evidence="20" key="1">
    <citation type="submission" date="2023-07" db="EMBL/GenBank/DDBJ databases">
        <title>30 novel species of actinomycetes from the DSMZ collection.</title>
        <authorList>
            <person name="Nouioui I."/>
        </authorList>
    </citation>
    <scope>NUCLEOTIDE SEQUENCE [LARGE SCALE GENOMIC DNA]</scope>
    <source>
        <strain evidence="20">DSM 41921</strain>
    </source>
</reference>
<keyword evidence="4" id="KW-0285">Flavoprotein</keyword>
<dbReference type="EC" id="5.3.3.1" evidence="11"/>
<sequence length="594" mass="63693">MPQDAYDYDVIVVGSGFGGSVTALRLTEKGYRVGVLEAGRRFTRETLPKNSWDLKNYLWAPKLGMYGIQRIHLLGNVMVLAGAGVGGGSLNYANTLYVPPKPFFEDPQWRHITDWQDELAPYYDQARRMLGVRTNPTMTPSDVHLKAAAERMGCGDTFHLAPVGVFFGDGRDADGSVEARPGQEVPDPYFGGAGPSRKACAECGECMTGCRHGAKNTLNENYLHLAEKAGAVVHPLTTVVSVTDDSRGGYAVATLPTDRRRAKGRTYTARRVVLAAGTYGTQTLLHRMKAGGQLPHLSDRLGELTRTNSEALVGAQTDDRRYRKAHGAPRADFTRGVAITSSIHPDANTHIEPVRYGKGSNSMGSLSILQVPYSGRNSGTSRVLGFLANAARHPVLVLRSLSNRRWSERTIIGLVMQSLDNSLTTYLKPSGVGRGLLTARQGHGAPNPKQIKAATEGASALAAEINGFAGSNVGELMGTPLTAHFLGGCPIGDSRETGVIDPYHRLYGHPGISVVDGAAVSANLGVNPSLTITAQAERAMSFWPNKGEPDPRPRQGSAYERLQPVEPKSPAVPAEAFGALRLPFLGMPAVPPKK</sequence>
<evidence type="ECO:0000256" key="11">
    <source>
        <dbReference type="ARBA" id="ARBA00038856"/>
    </source>
</evidence>
<evidence type="ECO:0000256" key="12">
    <source>
        <dbReference type="ARBA" id="ARBA00049645"/>
    </source>
</evidence>
<keyword evidence="8" id="KW-1207">Sterol metabolism</keyword>
<keyword evidence="6" id="KW-0560">Oxidoreductase</keyword>
<evidence type="ECO:0000256" key="10">
    <source>
        <dbReference type="ARBA" id="ARBA00023235"/>
    </source>
</evidence>
<protein>
    <recommendedName>
        <fullName evidence="14">Cholesterol oxidase</fullName>
        <ecNumber evidence="13">1.1.3.6</ecNumber>
        <ecNumber evidence="11">5.3.3.1</ecNumber>
    </recommendedName>
    <alternativeName>
        <fullName evidence="15">Cholesterol isomerase</fullName>
    </alternativeName>
</protein>
<comment type="cofactor">
    <cofactor evidence="1">
        <name>FAD</name>
        <dbReference type="ChEBI" id="CHEBI:57692"/>
    </cofactor>
</comment>
<keyword evidence="7" id="KW-0443">Lipid metabolism</keyword>
<evidence type="ECO:0000256" key="15">
    <source>
        <dbReference type="ARBA" id="ARBA00049778"/>
    </source>
</evidence>
<dbReference type="InterPro" id="IPR052542">
    <property type="entry name" value="Cholesterol_Oxidase"/>
</dbReference>
<keyword evidence="20" id="KW-1185">Reference proteome</keyword>
<feature type="region of interest" description="Disordered" evidence="16">
    <location>
        <begin position="542"/>
        <end position="570"/>
    </location>
</feature>
<dbReference type="Pfam" id="PF00732">
    <property type="entry name" value="GMC_oxred_N"/>
    <property type="match status" value="1"/>
</dbReference>
<evidence type="ECO:0000256" key="1">
    <source>
        <dbReference type="ARBA" id="ARBA00001974"/>
    </source>
</evidence>
<dbReference type="InterPro" id="IPR000172">
    <property type="entry name" value="GMC_OxRdtase_N"/>
</dbReference>
<dbReference type="Proteomes" id="UP001183586">
    <property type="component" value="Unassembled WGS sequence"/>
</dbReference>
<evidence type="ECO:0000256" key="14">
    <source>
        <dbReference type="ARBA" id="ARBA00049744"/>
    </source>
</evidence>
<dbReference type="Gene3D" id="3.50.50.60">
    <property type="entry name" value="FAD/NAD(P)-binding domain"/>
    <property type="match status" value="3"/>
</dbReference>
<dbReference type="PANTHER" id="PTHR47470">
    <property type="entry name" value="CHOLESTEROL OXIDASE"/>
    <property type="match status" value="1"/>
</dbReference>
<evidence type="ECO:0000256" key="5">
    <source>
        <dbReference type="ARBA" id="ARBA00022827"/>
    </source>
</evidence>
<dbReference type="PANTHER" id="PTHR47470:SF1">
    <property type="entry name" value="FAD-DEPENDENT OXIDOREDUCTASE 2 FAD BINDING DOMAIN-CONTAINING PROTEIN"/>
    <property type="match status" value="1"/>
</dbReference>